<evidence type="ECO:0000256" key="3">
    <source>
        <dbReference type="ARBA" id="ARBA00022737"/>
    </source>
</evidence>
<evidence type="ECO:0000313" key="9">
    <source>
        <dbReference type="Proteomes" id="UP001286456"/>
    </source>
</evidence>
<comment type="similarity">
    <text evidence="1">Belongs to the WD repeat ESC family.</text>
</comment>
<dbReference type="InterPro" id="IPR036322">
    <property type="entry name" value="WD40_repeat_dom_sf"/>
</dbReference>
<dbReference type="AlphaFoldDB" id="A0AAE0M9B2"/>
<proteinExistence type="inferred from homology"/>
<evidence type="ECO:0000256" key="1">
    <source>
        <dbReference type="ARBA" id="ARBA00008075"/>
    </source>
</evidence>
<reference evidence="8" key="2">
    <citation type="submission" date="2023-06" db="EMBL/GenBank/DDBJ databases">
        <authorList>
            <consortium name="Lawrence Berkeley National Laboratory"/>
            <person name="Haridas S."/>
            <person name="Hensen N."/>
            <person name="Bonometti L."/>
            <person name="Westerberg I."/>
            <person name="Brannstrom I.O."/>
            <person name="Guillou S."/>
            <person name="Cros-Aarteil S."/>
            <person name="Calhoun S."/>
            <person name="Kuo A."/>
            <person name="Mondo S."/>
            <person name="Pangilinan J."/>
            <person name="Riley R."/>
            <person name="Labutti K."/>
            <person name="Andreopoulos B."/>
            <person name="Lipzen A."/>
            <person name="Chen C."/>
            <person name="Yanf M."/>
            <person name="Daum C."/>
            <person name="Ng V."/>
            <person name="Clum A."/>
            <person name="Steindorff A."/>
            <person name="Ohm R."/>
            <person name="Martin F."/>
            <person name="Silar P."/>
            <person name="Natvig D."/>
            <person name="Lalanne C."/>
            <person name="Gautier V."/>
            <person name="Ament-Velasquez S.L."/>
            <person name="Kruys A."/>
            <person name="Hutchinson M.I."/>
            <person name="Powell A.J."/>
            <person name="Barry K."/>
            <person name="Miller A.N."/>
            <person name="Grigoriev I.V."/>
            <person name="Debuchy R."/>
            <person name="Gladieux P."/>
            <person name="Thoren M.H."/>
            <person name="Johannesson H."/>
        </authorList>
    </citation>
    <scope>NUCLEOTIDE SEQUENCE</scope>
    <source>
        <strain evidence="8">SMH4131-1</strain>
    </source>
</reference>
<organism evidence="8 9">
    <name type="scientific">Cercophora scortea</name>
    <dbReference type="NCBI Taxonomy" id="314031"/>
    <lineage>
        <taxon>Eukaryota</taxon>
        <taxon>Fungi</taxon>
        <taxon>Dikarya</taxon>
        <taxon>Ascomycota</taxon>
        <taxon>Pezizomycotina</taxon>
        <taxon>Sordariomycetes</taxon>
        <taxon>Sordariomycetidae</taxon>
        <taxon>Sordariales</taxon>
        <taxon>Lasiosphaeriaceae</taxon>
        <taxon>Cercophora</taxon>
    </lineage>
</organism>
<keyword evidence="5" id="KW-0804">Transcription</keyword>
<gene>
    <name evidence="8" type="ORF">B0T19DRAFT_464171</name>
</gene>
<dbReference type="PROSITE" id="PS50082">
    <property type="entry name" value="WD_REPEATS_2"/>
    <property type="match status" value="2"/>
</dbReference>
<evidence type="ECO:0000256" key="5">
    <source>
        <dbReference type="ARBA" id="ARBA00023163"/>
    </source>
</evidence>
<dbReference type="InterPro" id="IPR051243">
    <property type="entry name" value="PcG_WD-repeat"/>
</dbReference>
<keyword evidence="9" id="KW-1185">Reference proteome</keyword>
<keyword evidence="3" id="KW-0677">Repeat</keyword>
<dbReference type="InterPro" id="IPR001680">
    <property type="entry name" value="WD40_rpt"/>
</dbReference>
<reference evidence="8" key="1">
    <citation type="journal article" date="2023" name="Mol. Phylogenet. Evol.">
        <title>Genome-scale phylogeny and comparative genomics of the fungal order Sordariales.</title>
        <authorList>
            <person name="Hensen N."/>
            <person name="Bonometti L."/>
            <person name="Westerberg I."/>
            <person name="Brannstrom I.O."/>
            <person name="Guillou S."/>
            <person name="Cros-Aarteil S."/>
            <person name="Calhoun S."/>
            <person name="Haridas S."/>
            <person name="Kuo A."/>
            <person name="Mondo S."/>
            <person name="Pangilinan J."/>
            <person name="Riley R."/>
            <person name="LaButti K."/>
            <person name="Andreopoulos B."/>
            <person name="Lipzen A."/>
            <person name="Chen C."/>
            <person name="Yan M."/>
            <person name="Daum C."/>
            <person name="Ng V."/>
            <person name="Clum A."/>
            <person name="Steindorff A."/>
            <person name="Ohm R.A."/>
            <person name="Martin F."/>
            <person name="Silar P."/>
            <person name="Natvig D.O."/>
            <person name="Lalanne C."/>
            <person name="Gautier V."/>
            <person name="Ament-Velasquez S.L."/>
            <person name="Kruys A."/>
            <person name="Hutchinson M.I."/>
            <person name="Powell A.J."/>
            <person name="Barry K."/>
            <person name="Miller A.N."/>
            <person name="Grigoriev I.V."/>
            <person name="Debuchy R."/>
            <person name="Gladieux P."/>
            <person name="Hiltunen Thoren M."/>
            <person name="Johannesson H."/>
        </authorList>
    </citation>
    <scope>NUCLEOTIDE SEQUENCE</scope>
    <source>
        <strain evidence="8">SMH4131-1</strain>
    </source>
</reference>
<comment type="caution">
    <text evidence="8">The sequence shown here is derived from an EMBL/GenBank/DDBJ whole genome shotgun (WGS) entry which is preliminary data.</text>
</comment>
<feature type="repeat" description="WD" evidence="6">
    <location>
        <begin position="186"/>
        <end position="219"/>
    </location>
</feature>
<feature type="repeat" description="WD" evidence="6">
    <location>
        <begin position="137"/>
        <end position="171"/>
    </location>
</feature>
<dbReference type="InterPro" id="IPR015943">
    <property type="entry name" value="WD40/YVTN_repeat-like_dom_sf"/>
</dbReference>
<dbReference type="SUPFAM" id="SSF50978">
    <property type="entry name" value="WD40 repeat-like"/>
    <property type="match status" value="1"/>
</dbReference>
<dbReference type="EMBL" id="JAUEPO010000004">
    <property type="protein sequence ID" value="KAK3324226.1"/>
    <property type="molecule type" value="Genomic_DNA"/>
</dbReference>
<dbReference type="PANTHER" id="PTHR10253">
    <property type="entry name" value="POLYCOMB PROTEIN"/>
    <property type="match status" value="1"/>
</dbReference>
<evidence type="ECO:0000256" key="2">
    <source>
        <dbReference type="ARBA" id="ARBA00022574"/>
    </source>
</evidence>
<evidence type="ECO:0000256" key="6">
    <source>
        <dbReference type="PROSITE-ProRule" id="PRU00221"/>
    </source>
</evidence>
<dbReference type="Proteomes" id="UP001286456">
    <property type="component" value="Unassembled WGS sequence"/>
</dbReference>
<sequence>MAPVQVPKAPAESGEWELPKYRASFTFEEDWKNSANVEKGEFFDIKFYPYSPVGAPPVFAAVSKEFVVVCRLNQVFERDKGPCEVLRVIRDGDEEAANCTCCWTKDPETGRAWLCIAGADAKVKIYNIVEGKLVKTLVGHGGGINDLATSPANPWIIASASDDTTVRIWSLAPAHVQQPCVCLLGGEGHSWDLLSVAFHDTGRHVLSAGHDQVINLWTIPDLPTEHVDVPIVIHYPQFSTSEVHNNLVDCVAFYGDLILSRACHEDTIVLWRIEGFHSDDPPLLPSQAPTTYDTSKQTRSAFTPTLSPSRPAHFTRLLQFYTPDCASQFYMRFKVFHAPDKHPILAFCNAKSKTMFWDIARFGAYDHYLAGLRAATKPGGPPPPVKPTWLTVKRKKKDNVSTLRNLAEGDKDSLVSASPDPETMFTLGGFTQDTLAEWANLYDASNSHGILNPHKMVPIDGTANFVGRQVAWSPEGDWCVVVGNHNRALIYQRWPKDGKASTPA</sequence>
<dbReference type="Gene3D" id="2.130.10.10">
    <property type="entry name" value="YVTN repeat-like/Quinoprotein amine dehydrogenase"/>
    <property type="match status" value="1"/>
</dbReference>
<protein>
    <submittedName>
        <fullName evidence="8">WD40-repeat-containing domain protein</fullName>
    </submittedName>
</protein>
<evidence type="ECO:0000256" key="4">
    <source>
        <dbReference type="ARBA" id="ARBA00023015"/>
    </source>
</evidence>
<dbReference type="PROSITE" id="PS50294">
    <property type="entry name" value="WD_REPEATS_REGION"/>
    <property type="match status" value="2"/>
</dbReference>
<evidence type="ECO:0000256" key="7">
    <source>
        <dbReference type="SAM" id="MobiDB-lite"/>
    </source>
</evidence>
<dbReference type="Pfam" id="PF00400">
    <property type="entry name" value="WD40"/>
    <property type="match status" value="2"/>
</dbReference>
<keyword evidence="4" id="KW-0805">Transcription regulation</keyword>
<feature type="region of interest" description="Disordered" evidence="7">
    <location>
        <begin position="287"/>
        <end position="306"/>
    </location>
</feature>
<name>A0AAE0M9B2_9PEZI</name>
<accession>A0AAE0M9B2</accession>
<keyword evidence="2 6" id="KW-0853">WD repeat</keyword>
<dbReference type="SMART" id="SM00320">
    <property type="entry name" value="WD40"/>
    <property type="match status" value="5"/>
</dbReference>
<evidence type="ECO:0000313" key="8">
    <source>
        <dbReference type="EMBL" id="KAK3324226.1"/>
    </source>
</evidence>